<comment type="caution">
    <text evidence="16">The sequence shown here is derived from an EMBL/GenBank/DDBJ whole genome shotgun (WGS) entry which is preliminary data.</text>
</comment>
<evidence type="ECO:0000256" key="3">
    <source>
        <dbReference type="ARBA" id="ARBA00022452"/>
    </source>
</evidence>
<keyword evidence="13" id="KW-0732">Signal</keyword>
<dbReference type="EMBL" id="QGKL01000035">
    <property type="protein sequence ID" value="PWQ95163.1"/>
    <property type="molecule type" value="Genomic_DNA"/>
</dbReference>
<evidence type="ECO:0000256" key="10">
    <source>
        <dbReference type="ARBA" id="ARBA00023237"/>
    </source>
</evidence>
<dbReference type="PROSITE" id="PS52016">
    <property type="entry name" value="TONB_DEPENDENT_REC_3"/>
    <property type="match status" value="1"/>
</dbReference>
<evidence type="ECO:0000256" key="7">
    <source>
        <dbReference type="ARBA" id="ARBA00023065"/>
    </source>
</evidence>
<dbReference type="RefSeq" id="WP_109823775.1">
    <property type="nucleotide sequence ID" value="NZ_QGKL01000035.1"/>
</dbReference>
<reference evidence="16 17" key="1">
    <citation type="submission" date="2018-05" db="EMBL/GenBank/DDBJ databases">
        <title>Leucothrix arctica sp. nov., isolated from Arctic seawater.</title>
        <authorList>
            <person name="Choi A."/>
            <person name="Baek K."/>
        </authorList>
    </citation>
    <scope>NUCLEOTIDE SEQUENCE [LARGE SCALE GENOMIC DNA]</scope>
    <source>
        <strain evidence="16 17">IMCC9719</strain>
    </source>
</reference>
<dbReference type="InterPro" id="IPR012910">
    <property type="entry name" value="Plug_dom"/>
</dbReference>
<dbReference type="InterPro" id="IPR000531">
    <property type="entry name" value="Beta-barrel_TonB"/>
</dbReference>
<evidence type="ECO:0000259" key="15">
    <source>
        <dbReference type="Pfam" id="PF07715"/>
    </source>
</evidence>
<keyword evidence="8 12" id="KW-0798">TonB box</keyword>
<keyword evidence="4" id="KW-0410">Iron transport</keyword>
<protein>
    <submittedName>
        <fullName evidence="16">TonB-dependent receptor</fullName>
    </submittedName>
</protein>
<evidence type="ECO:0000259" key="14">
    <source>
        <dbReference type="Pfam" id="PF00593"/>
    </source>
</evidence>
<comment type="subcellular location">
    <subcellularLocation>
        <location evidence="1 11">Cell outer membrane</location>
        <topology evidence="1 11">Multi-pass membrane protein</topology>
    </subcellularLocation>
</comment>
<dbReference type="SUPFAM" id="SSF56935">
    <property type="entry name" value="Porins"/>
    <property type="match status" value="1"/>
</dbReference>
<dbReference type="PANTHER" id="PTHR32552:SF81">
    <property type="entry name" value="TONB-DEPENDENT OUTER MEMBRANE RECEPTOR"/>
    <property type="match status" value="1"/>
</dbReference>
<keyword evidence="17" id="KW-1185">Reference proteome</keyword>
<keyword evidence="2 11" id="KW-0813">Transport</keyword>
<evidence type="ECO:0000256" key="4">
    <source>
        <dbReference type="ARBA" id="ARBA00022496"/>
    </source>
</evidence>
<dbReference type="GO" id="GO:0006826">
    <property type="term" value="P:iron ion transport"/>
    <property type="evidence" value="ECO:0007669"/>
    <property type="project" value="UniProtKB-KW"/>
</dbReference>
<evidence type="ECO:0000313" key="17">
    <source>
        <dbReference type="Proteomes" id="UP000245506"/>
    </source>
</evidence>
<evidence type="ECO:0000256" key="13">
    <source>
        <dbReference type="SAM" id="SignalP"/>
    </source>
</evidence>
<evidence type="ECO:0000256" key="9">
    <source>
        <dbReference type="ARBA" id="ARBA00023136"/>
    </source>
</evidence>
<dbReference type="AlphaFoldDB" id="A0A317CCT7"/>
<dbReference type="Pfam" id="PF00593">
    <property type="entry name" value="TonB_dep_Rec_b-barrel"/>
    <property type="match status" value="1"/>
</dbReference>
<dbReference type="PANTHER" id="PTHR32552">
    <property type="entry name" value="FERRICHROME IRON RECEPTOR-RELATED"/>
    <property type="match status" value="1"/>
</dbReference>
<evidence type="ECO:0000256" key="8">
    <source>
        <dbReference type="ARBA" id="ARBA00023077"/>
    </source>
</evidence>
<keyword evidence="7" id="KW-0406">Ion transport</keyword>
<name>A0A317CCT7_9GAMM</name>
<evidence type="ECO:0000256" key="6">
    <source>
        <dbReference type="ARBA" id="ARBA00023004"/>
    </source>
</evidence>
<evidence type="ECO:0000256" key="2">
    <source>
        <dbReference type="ARBA" id="ARBA00022448"/>
    </source>
</evidence>
<evidence type="ECO:0000256" key="1">
    <source>
        <dbReference type="ARBA" id="ARBA00004571"/>
    </source>
</evidence>
<keyword evidence="9 11" id="KW-0472">Membrane</keyword>
<comment type="similarity">
    <text evidence="11 12">Belongs to the TonB-dependent receptor family.</text>
</comment>
<organism evidence="16 17">
    <name type="scientific">Leucothrix arctica</name>
    <dbReference type="NCBI Taxonomy" id="1481894"/>
    <lineage>
        <taxon>Bacteria</taxon>
        <taxon>Pseudomonadati</taxon>
        <taxon>Pseudomonadota</taxon>
        <taxon>Gammaproteobacteria</taxon>
        <taxon>Thiotrichales</taxon>
        <taxon>Thiotrichaceae</taxon>
        <taxon>Leucothrix</taxon>
    </lineage>
</organism>
<feature type="chain" id="PRO_5016431313" evidence="13">
    <location>
        <begin position="39"/>
        <end position="692"/>
    </location>
</feature>
<evidence type="ECO:0000256" key="5">
    <source>
        <dbReference type="ARBA" id="ARBA00022692"/>
    </source>
</evidence>
<sequence length="692" mass="75646">MAAHSKNPYPADHLPVKRLVLALNIVLGVSLLSANAFAEGSNPNNVTVLDSIIVSGEKIERSLKDTTSSVSVITEDALATTENQTITDAIDTIPNVVTTSGNTPSIRGISGDGAAGGFNSITGGAKPRVSLLIDGVAEPFVADWTGDSDLWDFEQIEVFRGPQSTTNGRSSIGGSINLKSKDPTVDWEGAVRLGLRNQEEYKNASAVVSGPLIKDKLAFRLSMQNTDGQTVTSEQGYADNAADYDLNELNSQRIRGKLLWTPNEKVDVLLSHSSADERGDTGRIFYSGEDPWSYNRIYFRDMTTKSDTTTLKSSFQISDHTSFEILAANTDYEWGFDSYTATAASEQQLDFDENDKTLEGKLSFGEGGQRLNGIVGLAYSKREQEFVSAGSSIYNGDDESSSKAAFGEVNYDLNDRFTITAGLRLERESQDRNFTFRDVTYSLDESKTITLPKIALQYYVSDQTTLGFSARQGYNSAGGALDLSDDYYYYDEERVNTYEVSVRSDYAGGKYQVNSNLFYNDYDGYQAVNSSRRIVNMDKAVSYGAEIEAIAKVSPKLTVNGGLGLLKTDIKDAGDTYADVNGNELNMAPAFTANVDLKYAMTEKLNIGLNYNYIDEYYSDLSNSEDTIAGGYGYTNLKLQYKVRDFDIAAFVNNVTDVQGIVSQGASSTFYPDGYSDILAPRSAGLSVTYSF</sequence>
<keyword evidence="6" id="KW-0408">Iron</keyword>
<dbReference type="OrthoDB" id="7051185at2"/>
<dbReference type="Proteomes" id="UP000245506">
    <property type="component" value="Unassembled WGS sequence"/>
</dbReference>
<keyword evidence="3 11" id="KW-1134">Transmembrane beta strand</keyword>
<proteinExistence type="inferred from homology"/>
<feature type="domain" description="TonB-dependent receptor-like beta-barrel" evidence="14">
    <location>
        <begin position="258"/>
        <end position="655"/>
    </location>
</feature>
<dbReference type="Gene3D" id="2.40.170.20">
    <property type="entry name" value="TonB-dependent receptor, beta-barrel domain"/>
    <property type="match status" value="1"/>
</dbReference>
<evidence type="ECO:0000313" key="16">
    <source>
        <dbReference type="EMBL" id="PWQ95163.1"/>
    </source>
</evidence>
<keyword evidence="10 11" id="KW-0998">Cell outer membrane</keyword>
<dbReference type="GO" id="GO:0009279">
    <property type="term" value="C:cell outer membrane"/>
    <property type="evidence" value="ECO:0007669"/>
    <property type="project" value="UniProtKB-SubCell"/>
</dbReference>
<dbReference type="Pfam" id="PF07715">
    <property type="entry name" value="Plug"/>
    <property type="match status" value="1"/>
</dbReference>
<evidence type="ECO:0000256" key="12">
    <source>
        <dbReference type="RuleBase" id="RU003357"/>
    </source>
</evidence>
<dbReference type="InterPro" id="IPR036942">
    <property type="entry name" value="Beta-barrel_TonB_sf"/>
</dbReference>
<feature type="domain" description="TonB-dependent receptor plug" evidence="15">
    <location>
        <begin position="63"/>
        <end position="174"/>
    </location>
</feature>
<keyword evidence="5 11" id="KW-0812">Transmembrane</keyword>
<gene>
    <name evidence="16" type="ORF">DKT75_12500</name>
</gene>
<evidence type="ECO:0000256" key="11">
    <source>
        <dbReference type="PROSITE-ProRule" id="PRU01360"/>
    </source>
</evidence>
<feature type="signal peptide" evidence="13">
    <location>
        <begin position="1"/>
        <end position="38"/>
    </location>
</feature>
<dbReference type="InterPro" id="IPR039426">
    <property type="entry name" value="TonB-dep_rcpt-like"/>
</dbReference>
<accession>A0A317CCT7</accession>
<keyword evidence="16" id="KW-0675">Receptor</keyword>